<gene>
    <name evidence="2" type="ORF">AYO20_07733</name>
</gene>
<accession>A0A178CTJ5</accession>
<name>A0A178CTJ5_9EURO</name>
<keyword evidence="3" id="KW-1185">Reference proteome</keyword>
<protein>
    <submittedName>
        <fullName evidence="2">Dihydroneopterin aldolase</fullName>
    </submittedName>
</protein>
<evidence type="ECO:0000256" key="1">
    <source>
        <dbReference type="SAM" id="MobiDB-lite"/>
    </source>
</evidence>
<dbReference type="OrthoDB" id="10003767at2759"/>
<proteinExistence type="predicted"/>
<feature type="region of interest" description="Disordered" evidence="1">
    <location>
        <begin position="1"/>
        <end position="27"/>
    </location>
</feature>
<dbReference type="RefSeq" id="XP_022497957.1">
    <property type="nucleotide sequence ID" value="XM_022646018.1"/>
</dbReference>
<dbReference type="Proteomes" id="UP000185904">
    <property type="component" value="Unassembled WGS sequence"/>
</dbReference>
<evidence type="ECO:0000313" key="2">
    <source>
        <dbReference type="EMBL" id="OAL32777.1"/>
    </source>
</evidence>
<dbReference type="GeneID" id="34591144"/>
<comment type="caution">
    <text evidence="2">The sequence shown here is derived from an EMBL/GenBank/DDBJ whole genome shotgun (WGS) entry which is preliminary data.</text>
</comment>
<sequence>MATPKNSSCSDLASDPSPAIDRNFQTTSTPPSRILVVAHESDLDSESDVSSTIIHDHEPFSTFQYRVKEHVLHKIWSDAHEENVSVERLSGGGVSSASLDMTVIGPKLTYTTSYDFLAL</sequence>
<evidence type="ECO:0000313" key="3">
    <source>
        <dbReference type="Proteomes" id="UP000185904"/>
    </source>
</evidence>
<dbReference type="EMBL" id="LVCJ01000056">
    <property type="protein sequence ID" value="OAL32777.1"/>
    <property type="molecule type" value="Genomic_DNA"/>
</dbReference>
<feature type="compositionally biased region" description="Polar residues" evidence="1">
    <location>
        <begin position="1"/>
        <end position="11"/>
    </location>
</feature>
<reference evidence="2 3" key="1">
    <citation type="submission" date="2016-03" db="EMBL/GenBank/DDBJ databases">
        <title>The draft genome sequence of Fonsecaea nubica causative agent of cutaneous subcutaneous infection in human host.</title>
        <authorList>
            <person name="Costa F."/>
            <person name="Sybren D.H."/>
            <person name="Raittz R.T."/>
            <person name="Weiss V.A."/>
            <person name="Leao A.C."/>
            <person name="Gomes R."/>
            <person name="De Souza E.M."/>
            <person name="Pedrosa F.O."/>
            <person name="Steffens M.B."/>
            <person name="Bombassaro A."/>
            <person name="Tadra-Sfeir M.Z."/>
            <person name="Moreno L.F."/>
            <person name="Najafzadeh M.J."/>
            <person name="Felipe M.S."/>
            <person name="Teixeira M."/>
            <person name="Sun J."/>
            <person name="Xi L."/>
            <person name="Castro M.A."/>
            <person name="Vicente V.A."/>
        </authorList>
    </citation>
    <scope>NUCLEOTIDE SEQUENCE [LARGE SCALE GENOMIC DNA]</scope>
    <source>
        <strain evidence="2 3">CBS 269.64</strain>
    </source>
</reference>
<dbReference type="AlphaFoldDB" id="A0A178CTJ5"/>
<organism evidence="2 3">
    <name type="scientific">Fonsecaea nubica</name>
    <dbReference type="NCBI Taxonomy" id="856822"/>
    <lineage>
        <taxon>Eukaryota</taxon>
        <taxon>Fungi</taxon>
        <taxon>Dikarya</taxon>
        <taxon>Ascomycota</taxon>
        <taxon>Pezizomycotina</taxon>
        <taxon>Eurotiomycetes</taxon>
        <taxon>Chaetothyriomycetidae</taxon>
        <taxon>Chaetothyriales</taxon>
        <taxon>Herpotrichiellaceae</taxon>
        <taxon>Fonsecaea</taxon>
    </lineage>
</organism>